<dbReference type="InterPro" id="IPR040204">
    <property type="entry name" value="UBR7"/>
</dbReference>
<dbReference type="GO" id="GO:0008270">
    <property type="term" value="F:zinc ion binding"/>
    <property type="evidence" value="ECO:0007669"/>
    <property type="project" value="UniProtKB-KW"/>
</dbReference>
<dbReference type="SUPFAM" id="SSF81383">
    <property type="entry name" value="F-box domain"/>
    <property type="match status" value="1"/>
</dbReference>
<gene>
    <name evidence="7" type="ORF">H5410_043871</name>
</gene>
<dbReference type="CDD" id="cd15542">
    <property type="entry name" value="PHD_UBR7"/>
    <property type="match status" value="1"/>
</dbReference>
<reference evidence="7 8" key="1">
    <citation type="submission" date="2020-09" db="EMBL/GenBank/DDBJ databases">
        <title>De no assembly of potato wild relative species, Solanum commersonii.</title>
        <authorList>
            <person name="Cho K."/>
        </authorList>
    </citation>
    <scope>NUCLEOTIDE SEQUENCE [LARGE SCALE GENOMIC DNA]</scope>
    <source>
        <strain evidence="7">LZ3.2</strain>
        <tissue evidence="7">Leaf</tissue>
    </source>
</reference>
<feature type="domain" description="UBR-type" evidence="6">
    <location>
        <begin position="57"/>
        <end position="127"/>
    </location>
</feature>
<dbReference type="SMART" id="SM00396">
    <property type="entry name" value="ZnF_UBR1"/>
    <property type="match status" value="1"/>
</dbReference>
<accession>A0A9J5XZL7</accession>
<evidence type="ECO:0000256" key="5">
    <source>
        <dbReference type="SAM" id="MobiDB-lite"/>
    </source>
</evidence>
<dbReference type="Pfam" id="PF02207">
    <property type="entry name" value="zf-UBR"/>
    <property type="match status" value="1"/>
</dbReference>
<dbReference type="PANTHER" id="PTHR13513:SF9">
    <property type="entry name" value="E3 UBIQUITIN-PROTEIN LIGASE UBR7-RELATED"/>
    <property type="match status" value="1"/>
</dbReference>
<dbReference type="OrthoDB" id="10262564at2759"/>
<dbReference type="CDD" id="cd19677">
    <property type="entry name" value="UBR-box_UBR7"/>
    <property type="match status" value="1"/>
</dbReference>
<dbReference type="GO" id="GO:0061630">
    <property type="term" value="F:ubiquitin protein ligase activity"/>
    <property type="evidence" value="ECO:0007669"/>
    <property type="project" value="InterPro"/>
</dbReference>
<evidence type="ECO:0000256" key="4">
    <source>
        <dbReference type="PROSITE-ProRule" id="PRU00508"/>
    </source>
</evidence>
<protein>
    <recommendedName>
        <fullName evidence="6">UBR-type domain-containing protein</fullName>
    </recommendedName>
</protein>
<dbReference type="InterPro" id="IPR036047">
    <property type="entry name" value="F-box-like_dom_sf"/>
</dbReference>
<dbReference type="Pfam" id="PF00646">
    <property type="entry name" value="F-box"/>
    <property type="match status" value="1"/>
</dbReference>
<dbReference type="GO" id="GO:0005737">
    <property type="term" value="C:cytoplasm"/>
    <property type="evidence" value="ECO:0007669"/>
    <property type="project" value="TreeGrafter"/>
</dbReference>
<feature type="region of interest" description="Disordered" evidence="5">
    <location>
        <begin position="243"/>
        <end position="269"/>
    </location>
</feature>
<feature type="compositionally biased region" description="Low complexity" evidence="5">
    <location>
        <begin position="246"/>
        <end position="256"/>
    </location>
</feature>
<dbReference type="SUPFAM" id="SSF57903">
    <property type="entry name" value="FYVE/PHD zinc finger"/>
    <property type="match status" value="1"/>
</dbReference>
<evidence type="ECO:0000313" key="7">
    <source>
        <dbReference type="EMBL" id="KAG5593357.1"/>
    </source>
</evidence>
<evidence type="ECO:0000313" key="8">
    <source>
        <dbReference type="Proteomes" id="UP000824120"/>
    </source>
</evidence>
<sequence length="835" mass="94162">MAVSFIDSADRWLISGLKMADAFEEDGENTVSIGEFLQDLEEQELEADLVLGGDEGKECTYSKGYMKRQAIFSCLTCTPNGNAGVCTACSLSCHDGHEILELWTKRNFRCDCGNSKFGEFFCKLDASKDVENTKNSYNHNFKGSYCTCGRPYPDPDVEDQLENLQCCICEDWFHEEHLGLESSDMVPRDDKGEPQFEDLICQGCATVCSFLKLYPDSIFAPVQQQITTNASKDKEVVEDAPLTVGSSKELSNGSSSVETPVTDNSHKEDCNGKAVLGENAATNALLNQCNTVAGPSTKCVVGLNLLEAPIRLEKSKSMFLSKDWREVLCRCPNCTEFYKQKGLVFLLDKEDTIAEYEKMAKQKRAQHEQDQSAELLNNLGHVEKMEVLTGIADLKDEIGTYLASFDPSKAVTSADVHKIFENLAQKRRHLSRLMAAGEAVRRRPVKRTLFTNMSDWSDLQQDLLVLIVRRINLIEDFLNFGIVCKSWRSVVTKENFNSNLCRVPWLMLAEEEDDKTCRKFFSLYNGLILKKRIPKASGKRCMESLGWLITVGKDEGEISLLHPFSGVQIQLPHQITTDHYEFNQTPVPWTFVQKAILSANPSHTSDYVLMIIEGHYQFLSFWRPGDFLWTRIKKPVYFLHNSDVVYFNGHFYAVSYSGCVQICDVVDSEPAKSLTVAQLPSCIDGKYYILESLGSLFVVSQNGVDIRYVKDDHERVPTYEDEEEEKMYMYKTRNFQVFQIDLDACKTTPTRDLGDQAFFLGANASLSVQASQFPGIKPNHIYFTDNCLDAYLHFEEGGGFDMGVFNLADGSIQQHYDGVSLSRVCPPIWVTPNPC</sequence>
<dbReference type="EMBL" id="JACXVP010000008">
    <property type="protein sequence ID" value="KAG5593357.1"/>
    <property type="molecule type" value="Genomic_DNA"/>
</dbReference>
<evidence type="ECO:0000256" key="1">
    <source>
        <dbReference type="ARBA" id="ARBA00022723"/>
    </source>
</evidence>
<comment type="caution">
    <text evidence="7">The sequence shown here is derived from an EMBL/GenBank/DDBJ whole genome shotgun (WGS) entry which is preliminary data.</text>
</comment>
<dbReference type="InterPro" id="IPR001810">
    <property type="entry name" value="F-box_dom"/>
</dbReference>
<dbReference type="Proteomes" id="UP000824120">
    <property type="component" value="Chromosome 8"/>
</dbReference>
<dbReference type="InterPro" id="IPR013083">
    <property type="entry name" value="Znf_RING/FYVE/PHD"/>
</dbReference>
<evidence type="ECO:0000256" key="3">
    <source>
        <dbReference type="ARBA" id="ARBA00022833"/>
    </source>
</evidence>
<name>A0A9J5XZL7_SOLCO</name>
<keyword evidence="8" id="KW-1185">Reference proteome</keyword>
<dbReference type="InterPro" id="IPR011011">
    <property type="entry name" value="Znf_FYVE_PHD"/>
</dbReference>
<feature type="zinc finger region" description="UBR-type" evidence="4">
    <location>
        <begin position="57"/>
        <end position="127"/>
    </location>
</feature>
<dbReference type="PANTHER" id="PTHR13513">
    <property type="entry name" value="E3 UBIQUITIN-PROTEIN LIGASE UBR7"/>
    <property type="match status" value="1"/>
</dbReference>
<dbReference type="Gene3D" id="3.30.40.10">
    <property type="entry name" value="Zinc/RING finger domain, C3HC4 (zinc finger)"/>
    <property type="match status" value="1"/>
</dbReference>
<dbReference type="InterPro" id="IPR005174">
    <property type="entry name" value="KIB1-4_b-propeller"/>
</dbReference>
<dbReference type="InterPro" id="IPR003126">
    <property type="entry name" value="Znf_UBR"/>
</dbReference>
<evidence type="ECO:0000256" key="2">
    <source>
        <dbReference type="ARBA" id="ARBA00022771"/>
    </source>
</evidence>
<dbReference type="PROSITE" id="PS51157">
    <property type="entry name" value="ZF_UBR"/>
    <property type="match status" value="1"/>
</dbReference>
<dbReference type="Gene3D" id="1.20.1280.50">
    <property type="match status" value="1"/>
</dbReference>
<proteinExistence type="predicted"/>
<keyword evidence="1" id="KW-0479">Metal-binding</keyword>
<keyword evidence="3" id="KW-0862">Zinc</keyword>
<dbReference type="AlphaFoldDB" id="A0A9J5XZL7"/>
<dbReference type="Pfam" id="PF03478">
    <property type="entry name" value="Beta-prop_KIB1-4"/>
    <property type="match status" value="1"/>
</dbReference>
<keyword evidence="2" id="KW-0863">Zinc-finger</keyword>
<evidence type="ECO:0000259" key="6">
    <source>
        <dbReference type="PROSITE" id="PS51157"/>
    </source>
</evidence>
<dbReference type="InterPro" id="IPR047506">
    <property type="entry name" value="UBR7-like_UBR-box"/>
</dbReference>
<organism evidence="7 8">
    <name type="scientific">Solanum commersonii</name>
    <name type="common">Commerson's wild potato</name>
    <name type="synonym">Commerson's nightshade</name>
    <dbReference type="NCBI Taxonomy" id="4109"/>
    <lineage>
        <taxon>Eukaryota</taxon>
        <taxon>Viridiplantae</taxon>
        <taxon>Streptophyta</taxon>
        <taxon>Embryophyta</taxon>
        <taxon>Tracheophyta</taxon>
        <taxon>Spermatophyta</taxon>
        <taxon>Magnoliopsida</taxon>
        <taxon>eudicotyledons</taxon>
        <taxon>Gunneridae</taxon>
        <taxon>Pentapetalae</taxon>
        <taxon>asterids</taxon>
        <taxon>lamiids</taxon>
        <taxon>Solanales</taxon>
        <taxon>Solanaceae</taxon>
        <taxon>Solanoideae</taxon>
        <taxon>Solaneae</taxon>
        <taxon>Solanum</taxon>
    </lineage>
</organism>